<evidence type="ECO:0008006" key="4">
    <source>
        <dbReference type="Google" id="ProtNLM"/>
    </source>
</evidence>
<reference evidence="2" key="1">
    <citation type="submission" date="2020-04" db="EMBL/GenBank/DDBJ databases">
        <authorList>
            <person name="Zhang T."/>
        </authorList>
    </citation>
    <scope>NUCLEOTIDE SEQUENCE</scope>
    <source>
        <strain evidence="2">HKST-UBA14</strain>
    </source>
</reference>
<evidence type="ECO:0000313" key="3">
    <source>
        <dbReference type="Proteomes" id="UP000783287"/>
    </source>
</evidence>
<proteinExistence type="predicted"/>
<dbReference type="EMBL" id="JAGQLK010000070">
    <property type="protein sequence ID" value="MCA9383440.1"/>
    <property type="molecule type" value="Genomic_DNA"/>
</dbReference>
<dbReference type="Proteomes" id="UP000783287">
    <property type="component" value="Unassembled WGS sequence"/>
</dbReference>
<dbReference type="AlphaFoldDB" id="A0A955L5I1"/>
<protein>
    <recommendedName>
        <fullName evidence="4">DUF4178 domain-containing protein</fullName>
    </recommendedName>
</protein>
<keyword evidence="1" id="KW-0812">Transmembrane</keyword>
<gene>
    <name evidence="2" type="ORF">KC909_03680</name>
</gene>
<feature type="transmembrane region" description="Helical" evidence="1">
    <location>
        <begin position="326"/>
        <end position="346"/>
    </location>
</feature>
<sequence>MKGKLFGANVTLKGIIQYVQRDDGDNYYWENIYSVADNGDKYWIDYDAYSDQYTLYQEVGFNEELFRSSGFKTVEPENGDYIKIIEKGIGKVNGVEGEIPMQIQKQSRVAFIDAVGGKGQYSMEWDDQFANLYSGQNVTSVNILNAFGLHDLAEKERKRLKNKIRWKIIDVVVIATLVIAALGILSSYVFTRTIYEDDIAVCDEASLLCDYNNQAGPIKLPSFPFVTRITVNSQLPQVYTKGSEVWKSVAVELTDSSKEPTNAIYYDLYNEYWVEGGESGRETKNTISKDIQVVEGGTYYINLYAESSTNYDADVHNIHITVQTRLAYSTPFVVLLASGISYFLFFRNNKK</sequence>
<organism evidence="2 3">
    <name type="scientific">Candidatus Dojkabacteria bacterium</name>
    <dbReference type="NCBI Taxonomy" id="2099670"/>
    <lineage>
        <taxon>Bacteria</taxon>
        <taxon>Candidatus Dojkabacteria</taxon>
    </lineage>
</organism>
<comment type="caution">
    <text evidence="2">The sequence shown here is derived from an EMBL/GenBank/DDBJ whole genome shotgun (WGS) entry which is preliminary data.</text>
</comment>
<accession>A0A955L5I1</accession>
<name>A0A955L5I1_9BACT</name>
<keyword evidence="1" id="KW-0472">Membrane</keyword>
<feature type="transmembrane region" description="Helical" evidence="1">
    <location>
        <begin position="168"/>
        <end position="190"/>
    </location>
</feature>
<reference evidence="2" key="2">
    <citation type="journal article" date="2021" name="Microbiome">
        <title>Successional dynamics and alternative stable states in a saline activated sludge microbial community over 9 years.</title>
        <authorList>
            <person name="Wang Y."/>
            <person name="Ye J."/>
            <person name="Ju F."/>
            <person name="Liu L."/>
            <person name="Boyd J.A."/>
            <person name="Deng Y."/>
            <person name="Parks D.H."/>
            <person name="Jiang X."/>
            <person name="Yin X."/>
            <person name="Woodcroft B.J."/>
            <person name="Tyson G.W."/>
            <person name="Hugenholtz P."/>
            <person name="Polz M.F."/>
            <person name="Zhang T."/>
        </authorList>
    </citation>
    <scope>NUCLEOTIDE SEQUENCE</scope>
    <source>
        <strain evidence="2">HKST-UBA14</strain>
    </source>
</reference>
<keyword evidence="1" id="KW-1133">Transmembrane helix</keyword>
<evidence type="ECO:0000313" key="2">
    <source>
        <dbReference type="EMBL" id="MCA9383440.1"/>
    </source>
</evidence>
<evidence type="ECO:0000256" key="1">
    <source>
        <dbReference type="SAM" id="Phobius"/>
    </source>
</evidence>